<dbReference type="AlphaFoldDB" id="A0A1X2H6Y4"/>
<organism evidence="4 5">
    <name type="scientific">Syncephalastrum racemosum</name>
    <name type="common">Filamentous fungus</name>
    <dbReference type="NCBI Taxonomy" id="13706"/>
    <lineage>
        <taxon>Eukaryota</taxon>
        <taxon>Fungi</taxon>
        <taxon>Fungi incertae sedis</taxon>
        <taxon>Mucoromycota</taxon>
        <taxon>Mucoromycotina</taxon>
        <taxon>Mucoromycetes</taxon>
        <taxon>Mucorales</taxon>
        <taxon>Syncephalastraceae</taxon>
        <taxon>Syncephalastrum</taxon>
    </lineage>
</organism>
<evidence type="ECO:0000313" key="4">
    <source>
        <dbReference type="EMBL" id="ORY94236.1"/>
    </source>
</evidence>
<proteinExistence type="predicted"/>
<dbReference type="GO" id="GO:0005975">
    <property type="term" value="P:carbohydrate metabolic process"/>
    <property type="evidence" value="ECO:0007669"/>
    <property type="project" value="InterPro"/>
</dbReference>
<sequence length="449" mass="47716">MRLLLLAVAAGLCVAQQQESSSAAASPSASSTDATASASSSASSSTSSSSSSSSGAAPAPPQSSPSWLSSVRPMPGNVQSYPSDDTKIPTGPLSNTTTALQGYPEPWKSPPTDSPEVQAVVKAIDWSAVPSSPVRKANPDGSVNMQGYDPSDPDCWWSATGCVQPKHPGMKPDVSYCPKVGDWGLTYDDGPLTAEAGASAEPNLYNFLAEHKQKAGLFYIGSNVISAPAAAQRGLADGHTLCVHTWSHPAMTAQQNNAVVAELYWTLKAIKEVTGVTTKCWRPPYGDVDDRVRAIAWQMGLTTVLWDEDTDDWNMPGDGGGNLSPSTVDGYFQGWIEARKNGTDNQHGHIVLQHELNNATVGMAEKWLPEVKQNFNVVPWNQCMNVSQPYWETQFVYPTDAQPNPQQNPSASSTVQPGAQASSQEHASSAAQVLPMPLMALLGLSTLFL</sequence>
<dbReference type="GO" id="GO:0016020">
    <property type="term" value="C:membrane"/>
    <property type="evidence" value="ECO:0007669"/>
    <property type="project" value="TreeGrafter"/>
</dbReference>
<dbReference type="EMBL" id="MCGN01000008">
    <property type="protein sequence ID" value="ORY94236.1"/>
    <property type="molecule type" value="Genomic_DNA"/>
</dbReference>
<dbReference type="PANTHER" id="PTHR10587">
    <property type="entry name" value="GLYCOSYL TRANSFERASE-RELATED"/>
    <property type="match status" value="1"/>
</dbReference>
<dbReference type="SUPFAM" id="SSF88713">
    <property type="entry name" value="Glycoside hydrolase/deacetylase"/>
    <property type="match status" value="1"/>
</dbReference>
<dbReference type="InParanoid" id="A0A1X2H6Y4"/>
<dbReference type="InterPro" id="IPR002509">
    <property type="entry name" value="NODB_dom"/>
</dbReference>
<feature type="chain" id="PRO_5013253543" description="NodB homology domain-containing protein" evidence="2">
    <location>
        <begin position="16"/>
        <end position="449"/>
    </location>
</feature>
<evidence type="ECO:0000313" key="5">
    <source>
        <dbReference type="Proteomes" id="UP000242180"/>
    </source>
</evidence>
<feature type="compositionally biased region" description="Low complexity" evidence="1">
    <location>
        <begin position="17"/>
        <end position="57"/>
    </location>
</feature>
<dbReference type="PROSITE" id="PS51677">
    <property type="entry name" value="NODB"/>
    <property type="match status" value="1"/>
</dbReference>
<feature type="signal peptide" evidence="2">
    <location>
        <begin position="1"/>
        <end position="15"/>
    </location>
</feature>
<comment type="caution">
    <text evidence="4">The sequence shown here is derived from an EMBL/GenBank/DDBJ whole genome shotgun (WGS) entry which is preliminary data.</text>
</comment>
<dbReference type="GO" id="GO:0009272">
    <property type="term" value="P:fungal-type cell wall biogenesis"/>
    <property type="evidence" value="ECO:0007669"/>
    <property type="project" value="UniProtKB-ARBA"/>
</dbReference>
<keyword evidence="5" id="KW-1185">Reference proteome</keyword>
<dbReference type="InterPro" id="IPR050248">
    <property type="entry name" value="Polysacc_deacetylase_ArnD"/>
</dbReference>
<gene>
    <name evidence="4" type="ORF">BCR43DRAFT_477814</name>
</gene>
<name>A0A1X2H6Y4_SYNRA</name>
<dbReference type="Pfam" id="PF01522">
    <property type="entry name" value="Polysacc_deac_1"/>
    <property type="match status" value="1"/>
</dbReference>
<dbReference type="CDD" id="cd10952">
    <property type="entry name" value="CE4_MrCDA_like"/>
    <property type="match status" value="1"/>
</dbReference>
<evidence type="ECO:0000259" key="3">
    <source>
        <dbReference type="PROSITE" id="PS51677"/>
    </source>
</evidence>
<feature type="region of interest" description="Disordered" evidence="1">
    <location>
        <begin position="398"/>
        <end position="428"/>
    </location>
</feature>
<dbReference type="Gene3D" id="3.20.20.370">
    <property type="entry name" value="Glycoside hydrolase/deacetylase"/>
    <property type="match status" value="1"/>
</dbReference>
<keyword evidence="2" id="KW-0732">Signal</keyword>
<reference evidence="4 5" key="1">
    <citation type="submission" date="2016-07" db="EMBL/GenBank/DDBJ databases">
        <title>Pervasive Adenine N6-methylation of Active Genes in Fungi.</title>
        <authorList>
            <consortium name="DOE Joint Genome Institute"/>
            <person name="Mondo S.J."/>
            <person name="Dannebaum R.O."/>
            <person name="Kuo R.C."/>
            <person name="Labutti K."/>
            <person name="Haridas S."/>
            <person name="Kuo A."/>
            <person name="Salamov A."/>
            <person name="Ahrendt S.R."/>
            <person name="Lipzen A."/>
            <person name="Sullivan W."/>
            <person name="Andreopoulos W.B."/>
            <person name="Clum A."/>
            <person name="Lindquist E."/>
            <person name="Daum C."/>
            <person name="Ramamoorthy G.K."/>
            <person name="Gryganskyi A."/>
            <person name="Culley D."/>
            <person name="Magnuson J.K."/>
            <person name="James T.Y."/>
            <person name="O'Malley M.A."/>
            <person name="Stajich J.E."/>
            <person name="Spatafora J.W."/>
            <person name="Visel A."/>
            <person name="Grigoriev I.V."/>
        </authorList>
    </citation>
    <scope>NUCLEOTIDE SEQUENCE [LARGE SCALE GENOMIC DNA]</scope>
    <source>
        <strain evidence="4 5">NRRL 2496</strain>
    </source>
</reference>
<dbReference type="PANTHER" id="PTHR10587:SF98">
    <property type="entry name" value="CHITIN DEACETYLASE"/>
    <property type="match status" value="1"/>
</dbReference>
<dbReference type="InterPro" id="IPR011330">
    <property type="entry name" value="Glyco_hydro/deAcase_b/a-brl"/>
</dbReference>
<feature type="compositionally biased region" description="Low complexity" evidence="1">
    <location>
        <begin position="419"/>
        <end position="428"/>
    </location>
</feature>
<feature type="region of interest" description="Disordered" evidence="1">
    <location>
        <begin position="17"/>
        <end position="114"/>
    </location>
</feature>
<protein>
    <recommendedName>
        <fullName evidence="3">NodB homology domain-containing protein</fullName>
    </recommendedName>
</protein>
<evidence type="ECO:0000256" key="1">
    <source>
        <dbReference type="SAM" id="MobiDB-lite"/>
    </source>
</evidence>
<dbReference type="Proteomes" id="UP000242180">
    <property type="component" value="Unassembled WGS sequence"/>
</dbReference>
<feature type="domain" description="NodB homology" evidence="3">
    <location>
        <begin position="181"/>
        <end position="380"/>
    </location>
</feature>
<dbReference type="OMA" id="AWQMGLT"/>
<dbReference type="GO" id="GO:0004099">
    <property type="term" value="F:chitin deacetylase activity"/>
    <property type="evidence" value="ECO:0007669"/>
    <property type="project" value="TreeGrafter"/>
</dbReference>
<evidence type="ECO:0000256" key="2">
    <source>
        <dbReference type="SAM" id="SignalP"/>
    </source>
</evidence>
<feature type="compositionally biased region" description="Polar residues" evidence="1">
    <location>
        <begin position="401"/>
        <end position="417"/>
    </location>
</feature>
<accession>A0A1X2H6Y4</accession>
<dbReference type="STRING" id="13706.A0A1X2H6Y4"/>
<dbReference type="OrthoDB" id="407355at2759"/>